<dbReference type="EMBL" id="FOYW01000001">
    <property type="protein sequence ID" value="SFR53381.1"/>
    <property type="molecule type" value="Genomic_DNA"/>
</dbReference>
<keyword evidence="1" id="KW-1133">Transmembrane helix</keyword>
<evidence type="ECO:0000313" key="2">
    <source>
        <dbReference type="EMBL" id="SFR53381.1"/>
    </source>
</evidence>
<protein>
    <submittedName>
        <fullName evidence="2">Uncharacterized protein</fullName>
    </submittedName>
</protein>
<dbReference type="AlphaFoldDB" id="A0A1I6HG37"/>
<feature type="transmembrane region" description="Helical" evidence="1">
    <location>
        <begin position="63"/>
        <end position="85"/>
    </location>
</feature>
<keyword evidence="1" id="KW-0472">Membrane</keyword>
<feature type="transmembrane region" description="Helical" evidence="1">
    <location>
        <begin position="36"/>
        <end position="56"/>
    </location>
</feature>
<gene>
    <name evidence="2" type="ORF">SAMN05216203_1208</name>
</gene>
<accession>A0A1I6HG37</accession>
<reference evidence="3" key="1">
    <citation type="submission" date="2016-10" db="EMBL/GenBank/DDBJ databases">
        <authorList>
            <person name="Varghese N."/>
            <person name="Submissions S."/>
        </authorList>
    </citation>
    <scope>NUCLEOTIDE SEQUENCE [LARGE SCALE GENOMIC DNA]</scope>
    <source>
        <strain evidence="3">CGMCC 1.9167</strain>
    </source>
</reference>
<dbReference type="Proteomes" id="UP000198644">
    <property type="component" value="Unassembled WGS sequence"/>
</dbReference>
<dbReference type="OrthoDB" id="5772845at2"/>
<evidence type="ECO:0000256" key="1">
    <source>
        <dbReference type="SAM" id="Phobius"/>
    </source>
</evidence>
<keyword evidence="3" id="KW-1185">Reference proteome</keyword>
<proteinExistence type="predicted"/>
<dbReference type="STRING" id="650891.SAMN05216203_1208"/>
<keyword evidence="1" id="KW-0812">Transmembrane</keyword>
<evidence type="ECO:0000313" key="3">
    <source>
        <dbReference type="Proteomes" id="UP000198644"/>
    </source>
</evidence>
<name>A0A1I6HG37_9GAMM</name>
<organism evidence="2 3">
    <name type="scientific">Marinobacter daqiaonensis</name>
    <dbReference type="NCBI Taxonomy" id="650891"/>
    <lineage>
        <taxon>Bacteria</taxon>
        <taxon>Pseudomonadati</taxon>
        <taxon>Pseudomonadota</taxon>
        <taxon>Gammaproteobacteria</taxon>
        <taxon>Pseudomonadales</taxon>
        <taxon>Marinobacteraceae</taxon>
        <taxon>Marinobacter</taxon>
    </lineage>
</organism>
<dbReference type="RefSeq" id="WP_092009781.1">
    <property type="nucleotide sequence ID" value="NZ_FOYW01000001.1"/>
</dbReference>
<sequence length="93" mass="10214">MRMVLALILVVAALGAAVYAHLQLARQVPAPQRRWSGHVVLLAVAIAFGWVVSTVYMSAEEGAAVTVFLTAFGVTHMPPAIVLWLKRHQRRQQ</sequence>